<evidence type="ECO:0000313" key="5">
    <source>
        <dbReference type="Proteomes" id="UP000554482"/>
    </source>
</evidence>
<keyword evidence="2" id="KW-0472">Membrane</keyword>
<keyword evidence="5" id="KW-1185">Reference proteome</keyword>
<protein>
    <recommendedName>
        <fullName evidence="6">Transmembrane protein</fullName>
    </recommendedName>
</protein>
<keyword evidence="2" id="KW-1133">Transmembrane helix</keyword>
<comment type="caution">
    <text evidence="3">The sequence shown here is derived from an EMBL/GenBank/DDBJ whole genome shotgun (WGS) entry which is preliminary data.</text>
</comment>
<dbReference type="Proteomes" id="UP000554482">
    <property type="component" value="Unassembled WGS sequence"/>
</dbReference>
<dbReference type="EMBL" id="JABWDY010044295">
    <property type="protein sequence ID" value="KAF5175250.1"/>
    <property type="molecule type" value="Genomic_DNA"/>
</dbReference>
<evidence type="ECO:0000313" key="3">
    <source>
        <dbReference type="EMBL" id="KAF5175247.1"/>
    </source>
</evidence>
<feature type="compositionally biased region" description="Low complexity" evidence="1">
    <location>
        <begin position="49"/>
        <end position="73"/>
    </location>
</feature>
<sequence length="216" mass="23585">MGRRIPPHTNYASIHPVVSFSLLTAFVAATIVVIAALCGARARSRKSKPLSSPSSTLDTANVETTATTSTAAKLPPPSPPPTKLAVETDNPPEVQQELPSILTQKANETSEALTVKRHRRKLSASLSMKAGGMALARMLSRKEEHQQVKQKQSKPEDSIWTKKILLGEKCRVPDEDDDAIFYDERGNRLSSYPVKTPRSVPVSRSNSFIDKDSLPS</sequence>
<evidence type="ECO:0000313" key="4">
    <source>
        <dbReference type="EMBL" id="KAF5175250.1"/>
    </source>
</evidence>
<organism evidence="3 5">
    <name type="scientific">Thalictrum thalictroides</name>
    <name type="common">Rue-anemone</name>
    <name type="synonym">Anemone thalictroides</name>
    <dbReference type="NCBI Taxonomy" id="46969"/>
    <lineage>
        <taxon>Eukaryota</taxon>
        <taxon>Viridiplantae</taxon>
        <taxon>Streptophyta</taxon>
        <taxon>Embryophyta</taxon>
        <taxon>Tracheophyta</taxon>
        <taxon>Spermatophyta</taxon>
        <taxon>Magnoliopsida</taxon>
        <taxon>Ranunculales</taxon>
        <taxon>Ranunculaceae</taxon>
        <taxon>Thalictroideae</taxon>
        <taxon>Thalictrum</taxon>
    </lineage>
</organism>
<name>A0A7J6URT5_THATH</name>
<accession>A0A7J6URT5</accession>
<gene>
    <name evidence="3" type="ORF">FRX31_035167</name>
    <name evidence="4" type="ORF">FRX31_035170</name>
</gene>
<evidence type="ECO:0000256" key="2">
    <source>
        <dbReference type="SAM" id="Phobius"/>
    </source>
</evidence>
<dbReference type="PANTHER" id="PTHR36801">
    <property type="entry name" value="OS06G0150200 PROTEIN"/>
    <property type="match status" value="1"/>
</dbReference>
<feature type="region of interest" description="Disordered" evidence="1">
    <location>
        <begin position="44"/>
        <end position="93"/>
    </location>
</feature>
<reference evidence="3 5" key="1">
    <citation type="submission" date="2020-06" db="EMBL/GenBank/DDBJ databases">
        <title>Transcriptomic and genomic resources for Thalictrum thalictroides and T. hernandezii: Facilitating candidate gene discovery in an emerging model plant lineage.</title>
        <authorList>
            <person name="Arias T."/>
            <person name="Riano-Pachon D.M."/>
            <person name="Di Stilio V.S."/>
        </authorList>
    </citation>
    <scope>NUCLEOTIDE SEQUENCE [LARGE SCALE GENOMIC DNA]</scope>
    <source>
        <strain evidence="5">cv. WT478/WT964</strain>
        <strain evidence="3">WT478/WT964</strain>
        <tissue evidence="3">Leaves</tissue>
    </source>
</reference>
<dbReference type="AlphaFoldDB" id="A0A7J6URT5"/>
<keyword evidence="2" id="KW-0812">Transmembrane</keyword>
<feature type="transmembrane region" description="Helical" evidence="2">
    <location>
        <begin position="20"/>
        <end position="40"/>
    </location>
</feature>
<feature type="region of interest" description="Disordered" evidence="1">
    <location>
        <begin position="187"/>
        <end position="216"/>
    </location>
</feature>
<dbReference type="PANTHER" id="PTHR36801:SF3">
    <property type="entry name" value="OS06G0150300 PROTEIN"/>
    <property type="match status" value="1"/>
</dbReference>
<dbReference type="OrthoDB" id="1703859at2759"/>
<evidence type="ECO:0000256" key="1">
    <source>
        <dbReference type="SAM" id="MobiDB-lite"/>
    </source>
</evidence>
<evidence type="ECO:0008006" key="6">
    <source>
        <dbReference type="Google" id="ProtNLM"/>
    </source>
</evidence>
<dbReference type="EMBL" id="JABWDY010044295">
    <property type="protein sequence ID" value="KAF5175247.1"/>
    <property type="molecule type" value="Genomic_DNA"/>
</dbReference>
<proteinExistence type="predicted"/>